<organism evidence="2 3">
    <name type="scientific">Prochlorococcus phage P-SSM7</name>
    <dbReference type="NCBI Taxonomy" id="445688"/>
    <lineage>
        <taxon>Viruses</taxon>
        <taxon>Duplodnaviria</taxon>
        <taxon>Heunggongvirae</taxon>
        <taxon>Uroviricota</taxon>
        <taxon>Caudoviricetes</taxon>
        <taxon>Pantevenvirales</taxon>
        <taxon>Kyanoviridae</taxon>
        <taxon>Palaemonvirus</taxon>
        <taxon>Palaemonvirus pssm7</taxon>
    </lineage>
</organism>
<keyword evidence="3" id="KW-1185">Reference proteome</keyword>
<reference evidence="2 3" key="1">
    <citation type="journal article" date="2010" name="Environ. Microbiol.">
        <title>Genomic analysis of oceanic cyanobacterial myoviruses compared with T4-like myoviruses from diverse hosts and environments.</title>
        <authorList>
            <person name="Sullivan M.B."/>
            <person name="Huang K.H."/>
            <person name="Ignacio-Espinoza J.C."/>
            <person name="Berlin A.M."/>
            <person name="Kelly L."/>
            <person name="Weigele P.R."/>
            <person name="DeFrancesco A.S."/>
            <person name="Kern S.E."/>
            <person name="Thompson L.R."/>
            <person name="Young S."/>
            <person name="Yandava C."/>
            <person name="Fu R."/>
            <person name="Krastins B."/>
            <person name="Chase M."/>
            <person name="Sarracino D."/>
            <person name="Osburne M.S."/>
            <person name="Henn M.R."/>
            <person name="Chisholm S.W."/>
        </authorList>
    </citation>
    <scope>NUCLEOTIDE SEQUENCE [LARGE SCALE GENOMIC DNA]</scope>
    <source>
        <strain evidence="2">NATL1A-15</strain>
    </source>
</reference>
<feature type="compositionally biased region" description="Acidic residues" evidence="1">
    <location>
        <begin position="184"/>
        <end position="219"/>
    </location>
</feature>
<dbReference type="EMBL" id="GU071103">
    <property type="protein sequence ID" value="ADO98955.1"/>
    <property type="molecule type" value="Genomic_DNA"/>
</dbReference>
<evidence type="ECO:0000256" key="1">
    <source>
        <dbReference type="SAM" id="MobiDB-lite"/>
    </source>
</evidence>
<protein>
    <submittedName>
        <fullName evidence="2">Peptidase</fullName>
    </submittedName>
</protein>
<feature type="region of interest" description="Disordered" evidence="1">
    <location>
        <begin position="181"/>
        <end position="232"/>
    </location>
</feature>
<accession>E3SNR6</accession>
<evidence type="ECO:0000313" key="2">
    <source>
        <dbReference type="EMBL" id="ADO98955.1"/>
    </source>
</evidence>
<dbReference type="KEGG" id="vg:10329456"/>
<evidence type="ECO:0000313" key="3">
    <source>
        <dbReference type="Proteomes" id="UP000006532"/>
    </source>
</evidence>
<proteinExistence type="predicted"/>
<sequence>MNTQEVKGTLAKLLATENLTVEHRRVSTACFDVDKRLLILPIWKTASNTIYDLLVGHEVGHALYTPNKDFGDAPKDFVNVLEDARIERMMKVTYPGLRKSFFEGYRELWNDDFFGVKGEDPAELSLIDRINLYFKGNSSIPFSDEEKVWVNRTANTKSFQDVTDLAVELYEYCSEKQDAKELDEMPEVPDNLDDLEGSNFEQEFDINDSDDGESEEEKGEGEVNTPRSELTDEQLDELEDRMYDDHIGGKTSTPDETQSVTDSAFTQALETLIDDNAKEWVYLTVPNPKVEDYTIPHTEIQENLYNHFYDPNQSEKWFENVEYGVDHYNTFKKDAQKTVNYLCKQFEMRKSADEYRRAATAKTGVIDTNKLHTYKYNEDIFKKITVVPEGKNHGLVMFLDWSGSMQSQLLDTLKQTYNLIWFCQKSGIPFRLYAFQSGFSSYGYDHNSSISTQQKEGELSMGDDFRLFEFFSSRQNKQSLEKSMQLVYLQAFAMGGWRLSYYQQYTLGGTPLAEAIYCTRNIVAKLKEVERVSKVNVICLTDGESNPMSYIHKFDDTHEYRAGEYSEQYLCHAHGKVFFLRDPKTGYSRKISPHPYDTTKEIVSFYREITNYNWVGIRLCSKSELGRLVREFSYEDSASIDKQWRKDRFASIKEKAGFTEAFYMPDKNTGLGTQDLEVKSKAEVATKAELTRAFKKHMGSKMTNKTILNAFIEQIA</sequence>
<dbReference type="Proteomes" id="UP000006532">
    <property type="component" value="Segment"/>
</dbReference>
<dbReference type="OrthoDB" id="4844at10239"/>
<dbReference type="RefSeq" id="YP_004324979.1">
    <property type="nucleotide sequence ID" value="NC_015290.1"/>
</dbReference>
<dbReference type="GeneID" id="10329456"/>
<gene>
    <name evidence="2" type="ORF">PSSM7_152</name>
</gene>
<name>E3SNR6_9CAUD</name>
<dbReference type="SUPFAM" id="SSF53300">
    <property type="entry name" value="vWA-like"/>
    <property type="match status" value="1"/>
</dbReference>
<dbReference type="InterPro" id="IPR036465">
    <property type="entry name" value="vWFA_dom_sf"/>
</dbReference>